<dbReference type="InterPro" id="IPR029061">
    <property type="entry name" value="THDP-binding"/>
</dbReference>
<dbReference type="SUPFAM" id="SSF52922">
    <property type="entry name" value="TK C-terminal domain-like"/>
    <property type="match status" value="1"/>
</dbReference>
<comment type="function">
    <text evidence="2">E1 component of the 2-oxoglutarate dehydrogenase (OGDH) complex which catalyzes the decarboxylation of 2-oxoglutarate, the first step in the conversion of 2-oxoglutarate to succinyl-CoA and CO(2).</text>
</comment>
<gene>
    <name evidence="7" type="ORF">MYP_4651</name>
</gene>
<dbReference type="InterPro" id="IPR005475">
    <property type="entry name" value="Transketolase-like_Pyr-bd"/>
</dbReference>
<keyword evidence="5" id="KW-0786">Thiamine pyrophosphate</keyword>
<feature type="domain" description="Transketolase-like pyrimidine-binding" evidence="6">
    <location>
        <begin position="333"/>
        <end position="509"/>
    </location>
</feature>
<dbReference type="Pfam" id="PF00676">
    <property type="entry name" value="E1_dh"/>
    <property type="match status" value="1"/>
</dbReference>
<keyword evidence="8" id="KW-1185">Reference proteome</keyword>
<dbReference type="eggNOG" id="COG1071">
    <property type="taxonomic scope" value="Bacteria"/>
</dbReference>
<protein>
    <recommendedName>
        <fullName evidence="3">3-methyl-2-oxobutanoate dehydrogenase (2-methylpropanoyl-transferring)</fullName>
        <ecNumber evidence="3">1.2.4.4</ecNumber>
    </recommendedName>
</protein>
<sequence>MSQLYDREREIVRYIYASSRGHEAIQIATGLQLLPCDFVTPYYRDDSLMLSMGFTPHELMLQLLAKKDDPFSAGRTYYCHPSSKREDKPIIPHQSSATGMQAIPATGVALGIQYFEKIQSPLLKKGPENESPVVVCSLGDDSMTEGEVSEALQFASLKQLPILFLVQDNNWGITVTSEESRAMDAYDFAGGFKGLNRIRIDGSNFEESFEGMAKALNYVRSKRCPILVHANVPLLGHHNSNVRMEVYRSDDNLARHAVNDPAFKLRRRLIEMGVSDDELRRLDMDALNEVQDSFEKAQKADDPDPITVLDNVFTPTTALVEKGNRTPVNGGKVSMVESALHAVEEIMEGNPDCIYYGQDVGKRLGGMFGEAASLENKFGSDRVFNTPIQEAFIIGSTVGLSAIGVKPIVEIQFADYLFPGMNQLVTEVSKSCYLSNGKFPVRTLIRIPVGTSVGGGPYHSGCIESMLLTIKGIKVVYPSNAADIKGLMKAAFIDPNPVIMLEHKGLYRSKIPGTQDAYMVEPEADYILPLGKASLVLQTENPDCVTIITYGLGVYWAKEAAQFFKDKVEIIDLRTLYPLDEGLIFKAVKRSGKCLLLSEAPVENSFIQALAGRIQKSCFEYLKAPILTIGALNMPGLPVSLILENAVLPDILKISEGINDLLIYAKKKDLIETKLP</sequence>
<dbReference type="InterPro" id="IPR009014">
    <property type="entry name" value="Transketo_C/PFOR_II"/>
</dbReference>
<dbReference type="GO" id="GO:0009083">
    <property type="term" value="P:branched-chain amino acid catabolic process"/>
    <property type="evidence" value="ECO:0007669"/>
    <property type="project" value="TreeGrafter"/>
</dbReference>
<dbReference type="AlphaFoldDB" id="A0A098LKA0"/>
<accession>A0A098LKA0</accession>
<dbReference type="Gene3D" id="3.40.50.920">
    <property type="match status" value="1"/>
</dbReference>
<dbReference type="CDD" id="cd02000">
    <property type="entry name" value="TPP_E1_PDC_ADC_BCADC"/>
    <property type="match status" value="1"/>
</dbReference>
<dbReference type="eggNOG" id="COG0022">
    <property type="taxonomic scope" value="Bacteria"/>
</dbReference>
<dbReference type="GO" id="GO:0003863">
    <property type="term" value="F:branched-chain 2-oxo acid dehydrogenase activity"/>
    <property type="evidence" value="ECO:0007669"/>
    <property type="project" value="UniProtKB-EC"/>
</dbReference>
<dbReference type="PANTHER" id="PTHR42980">
    <property type="entry name" value="2-OXOISOVALERATE DEHYDROGENASE SUBUNIT BETA-RELATED"/>
    <property type="match status" value="1"/>
</dbReference>
<dbReference type="CDD" id="cd07036">
    <property type="entry name" value="TPP_PYR_E1-PDHc-beta_like"/>
    <property type="match status" value="1"/>
</dbReference>
<evidence type="ECO:0000256" key="1">
    <source>
        <dbReference type="ARBA" id="ARBA00001964"/>
    </source>
</evidence>
<reference evidence="7 8" key="1">
    <citation type="submission" date="2014-09" db="EMBL/GenBank/DDBJ databases">
        <title>Sporocytophaga myxococcoides PG-01 genome sequencing.</title>
        <authorList>
            <person name="Liu L."/>
            <person name="Gao P.J."/>
            <person name="Chen G.J."/>
            <person name="Wang L.S."/>
        </authorList>
    </citation>
    <scope>NUCLEOTIDE SEQUENCE [LARGE SCALE GENOMIC DNA]</scope>
    <source>
        <strain evidence="7 8">PG-01</strain>
    </source>
</reference>
<dbReference type="EC" id="1.2.4.4" evidence="3"/>
<dbReference type="STRING" id="153721.MYP_4651"/>
<keyword evidence="4" id="KW-0560">Oxidoreductase</keyword>
<dbReference type="Pfam" id="PF02779">
    <property type="entry name" value="Transket_pyr"/>
    <property type="match status" value="1"/>
</dbReference>
<dbReference type="Gene3D" id="3.40.50.970">
    <property type="match status" value="2"/>
</dbReference>
<dbReference type="Proteomes" id="UP000030185">
    <property type="component" value="Unassembled WGS sequence"/>
</dbReference>
<dbReference type="InterPro" id="IPR033248">
    <property type="entry name" value="Transketolase_C"/>
</dbReference>
<dbReference type="SUPFAM" id="SSF52518">
    <property type="entry name" value="Thiamin diphosphate-binding fold (THDP-binding)"/>
    <property type="match status" value="2"/>
</dbReference>
<proteinExistence type="predicted"/>
<evidence type="ECO:0000256" key="2">
    <source>
        <dbReference type="ARBA" id="ARBA00003906"/>
    </source>
</evidence>
<dbReference type="PANTHER" id="PTHR42980:SF1">
    <property type="entry name" value="2-OXOISOVALERATE DEHYDROGENASE SUBUNIT BETA, MITOCHONDRIAL"/>
    <property type="match status" value="1"/>
</dbReference>
<evidence type="ECO:0000256" key="5">
    <source>
        <dbReference type="ARBA" id="ARBA00023052"/>
    </source>
</evidence>
<evidence type="ECO:0000313" key="8">
    <source>
        <dbReference type="Proteomes" id="UP000030185"/>
    </source>
</evidence>
<name>A0A098LKA0_9BACT</name>
<evidence type="ECO:0000256" key="4">
    <source>
        <dbReference type="ARBA" id="ARBA00023002"/>
    </source>
</evidence>
<dbReference type="InterPro" id="IPR001017">
    <property type="entry name" value="DH_E1"/>
</dbReference>
<dbReference type="EMBL" id="BBLT01000013">
    <property type="protein sequence ID" value="GAL87421.1"/>
    <property type="molecule type" value="Genomic_DNA"/>
</dbReference>
<evidence type="ECO:0000259" key="6">
    <source>
        <dbReference type="SMART" id="SM00861"/>
    </source>
</evidence>
<evidence type="ECO:0000256" key="3">
    <source>
        <dbReference type="ARBA" id="ARBA00012277"/>
    </source>
</evidence>
<comment type="cofactor">
    <cofactor evidence="1">
        <name>thiamine diphosphate</name>
        <dbReference type="ChEBI" id="CHEBI:58937"/>
    </cofactor>
</comment>
<comment type="caution">
    <text evidence="7">The sequence shown here is derived from an EMBL/GenBank/DDBJ whole genome shotgun (WGS) entry which is preliminary data.</text>
</comment>
<dbReference type="Pfam" id="PF02780">
    <property type="entry name" value="Transketolase_C"/>
    <property type="match status" value="1"/>
</dbReference>
<evidence type="ECO:0000313" key="7">
    <source>
        <dbReference type="EMBL" id="GAL87421.1"/>
    </source>
</evidence>
<dbReference type="GO" id="GO:0007584">
    <property type="term" value="P:response to nutrient"/>
    <property type="evidence" value="ECO:0007669"/>
    <property type="project" value="TreeGrafter"/>
</dbReference>
<dbReference type="SMART" id="SM00861">
    <property type="entry name" value="Transket_pyr"/>
    <property type="match status" value="1"/>
</dbReference>
<organism evidence="7 8">
    <name type="scientific">Sporocytophaga myxococcoides</name>
    <dbReference type="NCBI Taxonomy" id="153721"/>
    <lineage>
        <taxon>Bacteria</taxon>
        <taxon>Pseudomonadati</taxon>
        <taxon>Bacteroidota</taxon>
        <taxon>Cytophagia</taxon>
        <taxon>Cytophagales</taxon>
        <taxon>Cytophagaceae</taxon>
        <taxon>Sporocytophaga</taxon>
    </lineage>
</organism>